<feature type="region of interest" description="Disordered" evidence="1">
    <location>
        <begin position="1"/>
        <end position="89"/>
    </location>
</feature>
<keyword evidence="4" id="KW-1185">Reference proteome</keyword>
<protein>
    <submittedName>
        <fullName evidence="2 3">Uncharacterized protein</fullName>
    </submittedName>
</protein>
<feature type="compositionally biased region" description="Low complexity" evidence="1">
    <location>
        <begin position="52"/>
        <end position="68"/>
    </location>
</feature>
<dbReference type="PaxDb" id="6945-B7P371"/>
<dbReference type="VEuPathDB" id="VectorBase:ISCI016188"/>
<dbReference type="InParanoid" id="B7P371"/>
<evidence type="ECO:0000313" key="2">
    <source>
        <dbReference type="EMBL" id="EEC01043.1"/>
    </source>
</evidence>
<feature type="non-terminal residue" evidence="2">
    <location>
        <position position="89"/>
    </location>
</feature>
<name>B7P371_IXOSC</name>
<feature type="non-terminal residue" evidence="2">
    <location>
        <position position="1"/>
    </location>
</feature>
<dbReference type="EMBL" id="ABJB010892171">
    <property type="status" value="NOT_ANNOTATED_CDS"/>
    <property type="molecule type" value="Genomic_DNA"/>
</dbReference>
<dbReference type="EnsemblMetazoa" id="ISCW016188-RA">
    <property type="protein sequence ID" value="ISCW016188-PA"/>
    <property type="gene ID" value="ISCW016188"/>
</dbReference>
<evidence type="ECO:0000313" key="4">
    <source>
        <dbReference type="Proteomes" id="UP000001555"/>
    </source>
</evidence>
<proteinExistence type="predicted"/>
<reference evidence="2 4" key="1">
    <citation type="submission" date="2008-03" db="EMBL/GenBank/DDBJ databases">
        <title>Annotation of Ixodes scapularis.</title>
        <authorList>
            <consortium name="Ixodes scapularis Genome Project Consortium"/>
            <person name="Caler E."/>
            <person name="Hannick L.I."/>
            <person name="Bidwell S."/>
            <person name="Joardar V."/>
            <person name="Thiagarajan M."/>
            <person name="Amedeo P."/>
            <person name="Galinsky K.J."/>
            <person name="Schobel S."/>
            <person name="Inman J."/>
            <person name="Hostetler J."/>
            <person name="Miller J."/>
            <person name="Hammond M."/>
            <person name="Megy K."/>
            <person name="Lawson D."/>
            <person name="Kodira C."/>
            <person name="Sutton G."/>
            <person name="Meyer J."/>
            <person name="Hill C.A."/>
            <person name="Birren B."/>
            <person name="Nene V."/>
            <person name="Collins F."/>
            <person name="Alarcon-Chaidez F."/>
            <person name="Wikel S."/>
            <person name="Strausberg R."/>
        </authorList>
    </citation>
    <scope>NUCLEOTIDE SEQUENCE [LARGE SCALE GENOMIC DNA]</scope>
    <source>
        <strain evidence="4">Wikel</strain>
        <strain evidence="2">Wikel colony</strain>
    </source>
</reference>
<dbReference type="EMBL" id="DS626813">
    <property type="protein sequence ID" value="EEC01043.1"/>
    <property type="molecule type" value="Genomic_DNA"/>
</dbReference>
<sequence>RGAVREAPLGAYAGRAEHPEAPGEHPLVGPQGGTTGPAVSAAAGGGPRRPLHAAPARGGHPPAEAGPPELGGGAPGPPAAPGQQPGSLA</sequence>
<reference evidence="3" key="2">
    <citation type="submission" date="2020-05" db="UniProtKB">
        <authorList>
            <consortium name="EnsemblMetazoa"/>
        </authorList>
    </citation>
    <scope>IDENTIFICATION</scope>
    <source>
        <strain evidence="3">wikel</strain>
    </source>
</reference>
<dbReference type="Proteomes" id="UP000001555">
    <property type="component" value="Unassembled WGS sequence"/>
</dbReference>
<gene>
    <name evidence="2" type="ORF">IscW_ISCW016188</name>
</gene>
<dbReference type="VEuPathDB" id="VectorBase:ISCW016188"/>
<organism>
    <name type="scientific">Ixodes scapularis</name>
    <name type="common">Black-legged tick</name>
    <name type="synonym">Deer tick</name>
    <dbReference type="NCBI Taxonomy" id="6945"/>
    <lineage>
        <taxon>Eukaryota</taxon>
        <taxon>Metazoa</taxon>
        <taxon>Ecdysozoa</taxon>
        <taxon>Arthropoda</taxon>
        <taxon>Chelicerata</taxon>
        <taxon>Arachnida</taxon>
        <taxon>Acari</taxon>
        <taxon>Parasitiformes</taxon>
        <taxon>Ixodida</taxon>
        <taxon>Ixodoidea</taxon>
        <taxon>Ixodidae</taxon>
        <taxon>Ixodinae</taxon>
        <taxon>Ixodes</taxon>
    </lineage>
</organism>
<evidence type="ECO:0000313" key="3">
    <source>
        <dbReference type="EnsemblMetazoa" id="ISCW016188-PA"/>
    </source>
</evidence>
<evidence type="ECO:0000256" key="1">
    <source>
        <dbReference type="SAM" id="MobiDB-lite"/>
    </source>
</evidence>
<dbReference type="AlphaFoldDB" id="B7P371"/>
<accession>B7P371</accession>
<dbReference type="HOGENOM" id="CLU_2461061_0_0_1"/>